<dbReference type="InterPro" id="IPR035994">
    <property type="entry name" value="Nucleoside_phosphorylase_sf"/>
</dbReference>
<organism evidence="2 3">
    <name type="scientific">Amycolatopsis heterodermiae</name>
    <dbReference type="NCBI Taxonomy" id="3110235"/>
    <lineage>
        <taxon>Bacteria</taxon>
        <taxon>Bacillati</taxon>
        <taxon>Actinomycetota</taxon>
        <taxon>Actinomycetes</taxon>
        <taxon>Pseudonocardiales</taxon>
        <taxon>Pseudonocardiaceae</taxon>
        <taxon>Amycolatopsis</taxon>
    </lineage>
</organism>
<evidence type="ECO:0000259" key="1">
    <source>
        <dbReference type="Pfam" id="PF01048"/>
    </source>
</evidence>
<dbReference type="EMBL" id="JAYFSI010000001">
    <property type="protein sequence ID" value="MEA5358621.1"/>
    <property type="molecule type" value="Genomic_DNA"/>
</dbReference>
<gene>
    <name evidence="2" type="ORF">VA596_03665</name>
</gene>
<dbReference type="Pfam" id="PF01048">
    <property type="entry name" value="PNP_UDP_1"/>
    <property type="match status" value="1"/>
</dbReference>
<keyword evidence="3" id="KW-1185">Reference proteome</keyword>
<dbReference type="CDD" id="cd09008">
    <property type="entry name" value="MTAN"/>
    <property type="match status" value="1"/>
</dbReference>
<proteinExistence type="predicted"/>
<feature type="domain" description="Nucleoside phosphorylase" evidence="1">
    <location>
        <begin position="2"/>
        <end position="236"/>
    </location>
</feature>
<sequence>MIAVLTALEVERAAVLARMTGVRQHKHRAGTLFDVGELGGRRVALGLVGAGNSAAAAIAERAVAEFSPVAILFVGVAGGLRDWLWLGDVVVAKKVYAYHGGRSEDEGMRSRPQAWEPSYRLLELARSVARTGAWSGSAPAEGGPRAHFEPVASGEVVLDSKTSAVAQWLYDHYNDAVAVEMESAGFGLACHLNDDLPAVCVRGVSDHAGGAKDVTDQAGWQVVASDHAAAFAEALVAEIDDADEVVDREAAPEPAGFSNVNLATGHARVDQQVGAVYGDIHIGRQRGDRK</sequence>
<dbReference type="InterPro" id="IPR000845">
    <property type="entry name" value="Nucleoside_phosphorylase_d"/>
</dbReference>
<evidence type="ECO:0000313" key="3">
    <source>
        <dbReference type="Proteomes" id="UP001304298"/>
    </source>
</evidence>
<evidence type="ECO:0000313" key="2">
    <source>
        <dbReference type="EMBL" id="MEA5358621.1"/>
    </source>
</evidence>
<accession>A0ABU5QXG1</accession>
<dbReference type="RefSeq" id="WP_323323586.1">
    <property type="nucleotide sequence ID" value="NZ_JAYFSI010000001.1"/>
</dbReference>
<dbReference type="Proteomes" id="UP001304298">
    <property type="component" value="Unassembled WGS sequence"/>
</dbReference>
<comment type="caution">
    <text evidence="2">The sequence shown here is derived from an EMBL/GenBank/DDBJ whole genome shotgun (WGS) entry which is preliminary data.</text>
</comment>
<name>A0ABU5QXG1_9PSEU</name>
<reference evidence="2 3" key="1">
    <citation type="submission" date="2023-12" db="EMBL/GenBank/DDBJ databases">
        <title>Amycolatopsis sp. V23-08.</title>
        <authorList>
            <person name="Somphong A."/>
        </authorList>
    </citation>
    <scope>NUCLEOTIDE SEQUENCE [LARGE SCALE GENOMIC DNA]</scope>
    <source>
        <strain evidence="2 3">V23-08</strain>
    </source>
</reference>
<dbReference type="Gene3D" id="3.40.50.1580">
    <property type="entry name" value="Nucleoside phosphorylase domain"/>
    <property type="match status" value="1"/>
</dbReference>
<dbReference type="SUPFAM" id="SSF53167">
    <property type="entry name" value="Purine and uridine phosphorylases"/>
    <property type="match status" value="1"/>
</dbReference>
<dbReference type="PANTHER" id="PTHR46832:SF1">
    <property type="entry name" value="5'-METHYLTHIOADENOSINE_S-ADENOSYLHOMOCYSTEINE NUCLEOSIDASE"/>
    <property type="match status" value="1"/>
</dbReference>
<protein>
    <submittedName>
        <fullName evidence="2">5'-methylthioadenosine/S-adenosylhomocysteine nucleosidase</fullName>
    </submittedName>
</protein>
<dbReference type="PANTHER" id="PTHR46832">
    <property type="entry name" value="5'-METHYLTHIOADENOSINE/S-ADENOSYLHOMOCYSTEINE NUCLEOSIDASE"/>
    <property type="match status" value="1"/>
</dbReference>